<evidence type="ECO:0000313" key="2">
    <source>
        <dbReference type="Proteomes" id="UP000284051"/>
    </source>
</evidence>
<dbReference type="EMBL" id="QRID01000003">
    <property type="protein sequence ID" value="RHG29963.1"/>
    <property type="molecule type" value="Genomic_DNA"/>
</dbReference>
<evidence type="ECO:0000313" key="1">
    <source>
        <dbReference type="EMBL" id="RHG29963.1"/>
    </source>
</evidence>
<comment type="caution">
    <text evidence="1">The sequence shown here is derived from an EMBL/GenBank/DDBJ whole genome shotgun (WGS) entry which is preliminary data.</text>
</comment>
<gene>
    <name evidence="1" type="ORF">DW264_04070</name>
</gene>
<dbReference type="Proteomes" id="UP000284051">
    <property type="component" value="Unassembled WGS sequence"/>
</dbReference>
<sequence>MNVPDKYKGCFSYIEAGDNIELQDDQTKIIVRDRQDCYRIIVDKGIINDVSHGIKKADFAISESPDGSFYLIELKGAVINAALEQVLKTVENVENSDEFKSLLKGRNKVIACIVSPNRQQIPKGGKSFERELAKKLCAKSKEKPQDMYDLIYYVKVVQKQERPVINRKTRQVVCSNRNPLVLNELG</sequence>
<proteinExistence type="predicted"/>
<dbReference type="RefSeq" id="WP_118772046.1">
    <property type="nucleotide sequence ID" value="NZ_QRID01000003.1"/>
</dbReference>
<name>A0A3R6KII4_9FIRM</name>
<protein>
    <submittedName>
        <fullName evidence="1">Uncharacterized protein</fullName>
    </submittedName>
</protein>
<accession>A0A3R6KII4</accession>
<dbReference type="AlphaFoldDB" id="A0A3R6KII4"/>
<reference evidence="1 2" key="1">
    <citation type="submission" date="2018-08" db="EMBL/GenBank/DDBJ databases">
        <title>A genome reference for cultivated species of the human gut microbiota.</title>
        <authorList>
            <person name="Zou Y."/>
            <person name="Xue W."/>
            <person name="Luo G."/>
        </authorList>
    </citation>
    <scope>NUCLEOTIDE SEQUENCE [LARGE SCALE GENOMIC DNA]</scope>
    <source>
        <strain evidence="1 2">AM22-21LB</strain>
    </source>
</reference>
<organism evidence="1 2">
    <name type="scientific">Roseburia intestinalis</name>
    <dbReference type="NCBI Taxonomy" id="166486"/>
    <lineage>
        <taxon>Bacteria</taxon>
        <taxon>Bacillati</taxon>
        <taxon>Bacillota</taxon>
        <taxon>Clostridia</taxon>
        <taxon>Lachnospirales</taxon>
        <taxon>Lachnospiraceae</taxon>
        <taxon>Roseburia</taxon>
    </lineage>
</organism>